<sequence>MVLAQEHNQIPPKPPDITKNFASLFKKSAPAENVPTIPITSEFNSLTIVDPLGGNNTISMPLISQVNQTKPTVRLASVLPANVSTVVNDQSSSSGLGYHVPIESVIDRNTQRVLMNPPPSLIPQSIPLEIPESSMDRNLNKSQIPASDKDTQIPIVISNSQNPSGSQNPASNIVFGSLNLVNPPKTAKRVVFNKGEPGMYWSPNETLELSKGFCQTLIGKCAYGKPSLGVVKEFIKSRWLLKGDFSVGVLDQRH</sequence>
<feature type="non-terminal residue" evidence="1">
    <location>
        <position position="254"/>
    </location>
</feature>
<organism evidence="1 2">
    <name type="scientific">Ilex paraguariensis</name>
    <name type="common">yerba mate</name>
    <dbReference type="NCBI Taxonomy" id="185542"/>
    <lineage>
        <taxon>Eukaryota</taxon>
        <taxon>Viridiplantae</taxon>
        <taxon>Streptophyta</taxon>
        <taxon>Embryophyta</taxon>
        <taxon>Tracheophyta</taxon>
        <taxon>Spermatophyta</taxon>
        <taxon>Magnoliopsida</taxon>
        <taxon>eudicotyledons</taxon>
        <taxon>Gunneridae</taxon>
        <taxon>Pentapetalae</taxon>
        <taxon>asterids</taxon>
        <taxon>campanulids</taxon>
        <taxon>Aquifoliales</taxon>
        <taxon>Aquifoliaceae</taxon>
        <taxon>Ilex</taxon>
    </lineage>
</organism>
<name>A0ABC8S8E5_9AQUA</name>
<dbReference type="AlphaFoldDB" id="A0ABC8S8E5"/>
<comment type="caution">
    <text evidence="1">The sequence shown here is derived from an EMBL/GenBank/DDBJ whole genome shotgun (WGS) entry which is preliminary data.</text>
</comment>
<evidence type="ECO:0000313" key="1">
    <source>
        <dbReference type="EMBL" id="CAK9153454.1"/>
    </source>
</evidence>
<reference evidence="1 2" key="1">
    <citation type="submission" date="2024-02" db="EMBL/GenBank/DDBJ databases">
        <authorList>
            <person name="Vignale AGUSTIN F."/>
            <person name="Sosa J E."/>
            <person name="Modenutti C."/>
        </authorList>
    </citation>
    <scope>NUCLEOTIDE SEQUENCE [LARGE SCALE GENOMIC DNA]</scope>
</reference>
<protein>
    <submittedName>
        <fullName evidence="1">Uncharacterized protein</fullName>
    </submittedName>
</protein>
<dbReference type="Proteomes" id="UP001642360">
    <property type="component" value="Unassembled WGS sequence"/>
</dbReference>
<dbReference type="EMBL" id="CAUOFW020002396">
    <property type="protein sequence ID" value="CAK9153454.1"/>
    <property type="molecule type" value="Genomic_DNA"/>
</dbReference>
<evidence type="ECO:0000313" key="2">
    <source>
        <dbReference type="Proteomes" id="UP001642360"/>
    </source>
</evidence>
<keyword evidence="2" id="KW-1185">Reference proteome</keyword>
<proteinExistence type="predicted"/>
<gene>
    <name evidence="1" type="ORF">ILEXP_LOCUS21722</name>
</gene>
<accession>A0ABC8S8E5</accession>